<name>A0ABD0XHI0_UMBPY</name>
<evidence type="ECO:0000313" key="2">
    <source>
        <dbReference type="EMBL" id="KAL1007187.1"/>
    </source>
</evidence>
<comment type="caution">
    <text evidence="2">The sequence shown here is derived from an EMBL/GenBank/DDBJ whole genome shotgun (WGS) entry which is preliminary data.</text>
</comment>
<reference evidence="2 3" key="1">
    <citation type="submission" date="2024-06" db="EMBL/GenBank/DDBJ databases">
        <authorList>
            <person name="Pan Q."/>
            <person name="Wen M."/>
            <person name="Jouanno E."/>
            <person name="Zahm M."/>
            <person name="Klopp C."/>
            <person name="Cabau C."/>
            <person name="Louis A."/>
            <person name="Berthelot C."/>
            <person name="Parey E."/>
            <person name="Roest Crollius H."/>
            <person name="Montfort J."/>
            <person name="Robinson-Rechavi M."/>
            <person name="Bouchez O."/>
            <person name="Lampietro C."/>
            <person name="Lopez Roques C."/>
            <person name="Donnadieu C."/>
            <person name="Postlethwait J."/>
            <person name="Bobe J."/>
            <person name="Verreycken H."/>
            <person name="Guiguen Y."/>
        </authorList>
    </citation>
    <scope>NUCLEOTIDE SEQUENCE [LARGE SCALE GENOMIC DNA]</scope>
    <source>
        <strain evidence="2">Up_M1</strain>
        <tissue evidence="2">Testis</tissue>
    </source>
</reference>
<dbReference type="AlphaFoldDB" id="A0ABD0XHI0"/>
<evidence type="ECO:0000256" key="1">
    <source>
        <dbReference type="SAM" id="MobiDB-lite"/>
    </source>
</evidence>
<evidence type="ECO:0000313" key="3">
    <source>
        <dbReference type="Proteomes" id="UP001557470"/>
    </source>
</evidence>
<feature type="compositionally biased region" description="Basic and acidic residues" evidence="1">
    <location>
        <begin position="48"/>
        <end position="66"/>
    </location>
</feature>
<gene>
    <name evidence="2" type="ORF">UPYG_G00083210</name>
</gene>
<keyword evidence="3" id="KW-1185">Reference proteome</keyword>
<proteinExistence type="predicted"/>
<accession>A0ABD0XHI0</accession>
<organism evidence="2 3">
    <name type="scientific">Umbra pygmaea</name>
    <name type="common">Eastern mudminnow</name>
    <dbReference type="NCBI Taxonomy" id="75934"/>
    <lineage>
        <taxon>Eukaryota</taxon>
        <taxon>Metazoa</taxon>
        <taxon>Chordata</taxon>
        <taxon>Craniata</taxon>
        <taxon>Vertebrata</taxon>
        <taxon>Euteleostomi</taxon>
        <taxon>Actinopterygii</taxon>
        <taxon>Neopterygii</taxon>
        <taxon>Teleostei</taxon>
        <taxon>Protacanthopterygii</taxon>
        <taxon>Esociformes</taxon>
        <taxon>Umbridae</taxon>
        <taxon>Umbra</taxon>
    </lineage>
</organism>
<feature type="region of interest" description="Disordered" evidence="1">
    <location>
        <begin position="45"/>
        <end position="66"/>
    </location>
</feature>
<protein>
    <submittedName>
        <fullName evidence="2">Uncharacterized protein</fullName>
    </submittedName>
</protein>
<sequence>MLFHDKRSFLLRSWQDSVQPEPSAVSGSVTELRRSRKWLCFHSPGQRRVHEESKVKRNSKEPGEVK</sequence>
<dbReference type="Proteomes" id="UP001557470">
    <property type="component" value="Unassembled WGS sequence"/>
</dbReference>
<dbReference type="EMBL" id="JAGEUA010000002">
    <property type="protein sequence ID" value="KAL1007187.1"/>
    <property type="molecule type" value="Genomic_DNA"/>
</dbReference>